<feature type="signal peptide" evidence="1">
    <location>
        <begin position="1"/>
        <end position="24"/>
    </location>
</feature>
<evidence type="ECO:0008006" key="4">
    <source>
        <dbReference type="Google" id="ProtNLM"/>
    </source>
</evidence>
<dbReference type="RefSeq" id="WP_150004911.1">
    <property type="nucleotide sequence ID" value="NZ_BMOV01000003.1"/>
</dbReference>
<comment type="caution">
    <text evidence="2">The sequence shown here is derived from an EMBL/GenBank/DDBJ whole genome shotgun (WGS) entry which is preliminary data.</text>
</comment>
<gene>
    <name evidence="2" type="ORF">GCM10007972_12230</name>
</gene>
<evidence type="ECO:0000256" key="1">
    <source>
        <dbReference type="SAM" id="SignalP"/>
    </source>
</evidence>
<dbReference type="EMBL" id="BMOV01000003">
    <property type="protein sequence ID" value="GGO10003.1"/>
    <property type="molecule type" value="Genomic_DNA"/>
</dbReference>
<sequence length="249" mass="26721">MSRPLLNSLVTSLLLLTLSFSVQAEQSWSKKAKSLFKKEKTEQSTAALSETDISSGLREALTVASGRVVDTLGAAGGYLDDPELHIPLPKTLNRVDKTLDRIGMSALTDELEVRLNRAAEAAAPQARDLFIEAISSMTITDARTILTGPDDAATQYLKGQMGPGLAEKMKPVIDASLENVGALDLYDETIAAYRDVPFVPDVKGDLSAYTTEMAMNGLFSTLAVEEAAIRANPAKRTTDLLKSVFGSLN</sequence>
<dbReference type="Pfam" id="PF13852">
    <property type="entry name" value="DUF4197"/>
    <property type="match status" value="1"/>
</dbReference>
<dbReference type="InterPro" id="IPR025245">
    <property type="entry name" value="DUF4197"/>
</dbReference>
<dbReference type="Proteomes" id="UP000602381">
    <property type="component" value="Unassembled WGS sequence"/>
</dbReference>
<evidence type="ECO:0000313" key="2">
    <source>
        <dbReference type="EMBL" id="GGO10003.1"/>
    </source>
</evidence>
<name>A0ABQ2LCD6_9PROT</name>
<organism evidence="2 3">
    <name type="scientific">Iodidimonas muriae</name>
    <dbReference type="NCBI Taxonomy" id="261467"/>
    <lineage>
        <taxon>Bacteria</taxon>
        <taxon>Pseudomonadati</taxon>
        <taxon>Pseudomonadota</taxon>
        <taxon>Alphaproteobacteria</taxon>
        <taxon>Iodidimonadales</taxon>
        <taxon>Iodidimonadaceae</taxon>
        <taxon>Iodidimonas</taxon>
    </lineage>
</organism>
<evidence type="ECO:0000313" key="3">
    <source>
        <dbReference type="Proteomes" id="UP000602381"/>
    </source>
</evidence>
<keyword evidence="3" id="KW-1185">Reference proteome</keyword>
<protein>
    <recommendedName>
        <fullName evidence="4">DUF4197 domain-containing protein</fullName>
    </recommendedName>
</protein>
<keyword evidence="1" id="KW-0732">Signal</keyword>
<proteinExistence type="predicted"/>
<feature type="chain" id="PRO_5047124199" description="DUF4197 domain-containing protein" evidence="1">
    <location>
        <begin position="25"/>
        <end position="249"/>
    </location>
</feature>
<accession>A0ABQ2LCD6</accession>
<reference evidence="3" key="1">
    <citation type="journal article" date="2019" name="Int. J. Syst. Evol. Microbiol.">
        <title>The Global Catalogue of Microorganisms (GCM) 10K type strain sequencing project: providing services to taxonomists for standard genome sequencing and annotation.</title>
        <authorList>
            <consortium name="The Broad Institute Genomics Platform"/>
            <consortium name="The Broad Institute Genome Sequencing Center for Infectious Disease"/>
            <person name="Wu L."/>
            <person name="Ma J."/>
        </authorList>
    </citation>
    <scope>NUCLEOTIDE SEQUENCE [LARGE SCALE GENOMIC DNA]</scope>
    <source>
        <strain evidence="3">JCM 17843</strain>
    </source>
</reference>